<dbReference type="PANTHER" id="PTHR43111">
    <property type="entry name" value="ALDEHYDE DEHYDROGENASE B-RELATED"/>
    <property type="match status" value="1"/>
</dbReference>
<evidence type="ECO:0000313" key="6">
    <source>
        <dbReference type="EMBL" id="GAA1911157.1"/>
    </source>
</evidence>
<proteinExistence type="inferred from homology"/>
<dbReference type="CDD" id="cd07116">
    <property type="entry name" value="ALDH_ACDHII-AcoD"/>
    <property type="match status" value="1"/>
</dbReference>
<gene>
    <name evidence="6" type="ORF">GCM10009688_15140</name>
</gene>
<dbReference type="PROSITE" id="PS00070">
    <property type="entry name" value="ALDEHYDE_DEHYDR_CYS"/>
    <property type="match status" value="1"/>
</dbReference>
<dbReference type="SUPFAM" id="SSF53720">
    <property type="entry name" value="ALDH-like"/>
    <property type="match status" value="1"/>
</dbReference>
<name>A0ABN2P2Z0_9MICC</name>
<feature type="domain" description="Aldehyde dehydrogenase" evidence="5">
    <location>
        <begin position="28"/>
        <end position="494"/>
    </location>
</feature>
<evidence type="ECO:0000256" key="4">
    <source>
        <dbReference type="RuleBase" id="RU003345"/>
    </source>
</evidence>
<dbReference type="Pfam" id="PF00171">
    <property type="entry name" value="Aldedh"/>
    <property type="match status" value="1"/>
</dbReference>
<evidence type="ECO:0000256" key="3">
    <source>
        <dbReference type="PROSITE-ProRule" id="PRU10007"/>
    </source>
</evidence>
<comment type="similarity">
    <text evidence="1 4">Belongs to the aldehyde dehydrogenase family.</text>
</comment>
<keyword evidence="2 4" id="KW-0560">Oxidoreductase</keyword>
<dbReference type="InterPro" id="IPR015590">
    <property type="entry name" value="Aldehyde_DH_dom"/>
</dbReference>
<feature type="active site" evidence="3">
    <location>
        <position position="263"/>
    </location>
</feature>
<comment type="caution">
    <text evidence="6">The sequence shown here is derived from an EMBL/GenBank/DDBJ whole genome shotgun (WGS) entry which is preliminary data.</text>
</comment>
<evidence type="ECO:0000313" key="7">
    <source>
        <dbReference type="Proteomes" id="UP001500784"/>
    </source>
</evidence>
<dbReference type="PROSITE" id="PS00687">
    <property type="entry name" value="ALDEHYDE_DEHYDR_GLU"/>
    <property type="match status" value="1"/>
</dbReference>
<dbReference type="InterPro" id="IPR016163">
    <property type="entry name" value="Ald_DH_C"/>
</dbReference>
<organism evidence="6 7">
    <name type="scientific">Arthrobacter gandavensis</name>
    <dbReference type="NCBI Taxonomy" id="169960"/>
    <lineage>
        <taxon>Bacteria</taxon>
        <taxon>Bacillati</taxon>
        <taxon>Actinomycetota</taxon>
        <taxon>Actinomycetes</taxon>
        <taxon>Micrococcales</taxon>
        <taxon>Micrococcaceae</taxon>
        <taxon>Arthrobacter</taxon>
    </lineage>
</organism>
<dbReference type="PANTHER" id="PTHR43111:SF1">
    <property type="entry name" value="ALDEHYDE DEHYDROGENASE B-RELATED"/>
    <property type="match status" value="1"/>
</dbReference>
<dbReference type="InterPro" id="IPR016160">
    <property type="entry name" value="Ald_DH_CS_CYS"/>
</dbReference>
<dbReference type="Gene3D" id="3.40.605.10">
    <property type="entry name" value="Aldehyde Dehydrogenase, Chain A, domain 1"/>
    <property type="match status" value="1"/>
</dbReference>
<dbReference type="EMBL" id="BAAALV010000002">
    <property type="protein sequence ID" value="GAA1911157.1"/>
    <property type="molecule type" value="Genomic_DNA"/>
</dbReference>
<dbReference type="Gene3D" id="3.40.309.10">
    <property type="entry name" value="Aldehyde Dehydrogenase, Chain A, domain 2"/>
    <property type="match status" value="1"/>
</dbReference>
<evidence type="ECO:0000256" key="2">
    <source>
        <dbReference type="ARBA" id="ARBA00023002"/>
    </source>
</evidence>
<evidence type="ECO:0000256" key="1">
    <source>
        <dbReference type="ARBA" id="ARBA00009986"/>
    </source>
</evidence>
<evidence type="ECO:0000259" key="5">
    <source>
        <dbReference type="Pfam" id="PF00171"/>
    </source>
</evidence>
<dbReference type="RefSeq" id="WP_152226301.1">
    <property type="nucleotide sequence ID" value="NZ_BAAALV010000002.1"/>
</dbReference>
<dbReference type="InterPro" id="IPR016162">
    <property type="entry name" value="Ald_DH_N"/>
</dbReference>
<dbReference type="InterPro" id="IPR016161">
    <property type="entry name" value="Ald_DH/histidinol_DH"/>
</dbReference>
<dbReference type="InterPro" id="IPR029510">
    <property type="entry name" value="Ald_DH_CS_GLU"/>
</dbReference>
<accession>A0ABN2P2Z0</accession>
<reference evidence="6 7" key="1">
    <citation type="journal article" date="2019" name="Int. J. Syst. Evol. Microbiol.">
        <title>The Global Catalogue of Microorganisms (GCM) 10K type strain sequencing project: providing services to taxonomists for standard genome sequencing and annotation.</title>
        <authorList>
            <consortium name="The Broad Institute Genomics Platform"/>
            <consortium name="The Broad Institute Genome Sequencing Center for Infectious Disease"/>
            <person name="Wu L."/>
            <person name="Ma J."/>
        </authorList>
    </citation>
    <scope>NUCLEOTIDE SEQUENCE [LARGE SCALE GENOMIC DNA]</scope>
    <source>
        <strain evidence="6 7">JCM 13316</strain>
    </source>
</reference>
<sequence>MTVYAQPGQGEALVSFKPRYENWIGGEWVAPVKGGYFENVSPVTGKVFCEVARGTSEDIDLALDAAHKAAPSWGKTSVAERANILNRIADRIEENLEMLAVAETWDNGKPVRETLAADMPLAVDHFRYFAGAVRAQEGTLSQIDDNTTAYHFHEPLGVVGQIIPWNFPILMAVWKLAPALAAGNAVVLKPAEQTPASIMVLAELIADLLPAGVLNIVNGFGVEAGKPLASSKRIRKIAFTGETTTGRLIMQYASQNLIPVTLELGGKSPNIFFADVAARDDAFYDKALEGFNMFALNQGEVCTCPSRALIQDSIYDSFMSDALARTAAMVQGNPLDTNTMVGAQASNDQLEKILSYMDIAGQEGAKVLAGGKRNMLDGDLAGGFYVEPTVFEGTNNMRIFQEEIFGPVVSVTRFSDYGEALSIANDTLYGLGAGVWSRDGNTAYRAGRDIQAGRVWVNNYHAYPAHAAFGGYKSSGIGRENHAMMLDHYQQTKNLLVSYAESKQGFF</sequence>
<dbReference type="Proteomes" id="UP001500784">
    <property type="component" value="Unassembled WGS sequence"/>
</dbReference>
<protein>
    <submittedName>
        <fullName evidence="6">Aldehyde dehydrogenase family protein</fullName>
    </submittedName>
</protein>
<keyword evidence="7" id="KW-1185">Reference proteome</keyword>